<evidence type="ECO:0000256" key="1">
    <source>
        <dbReference type="SAM" id="MobiDB-lite"/>
    </source>
</evidence>
<protein>
    <submittedName>
        <fullName evidence="2">Uncharacterized protein</fullName>
    </submittedName>
</protein>
<evidence type="ECO:0000313" key="3">
    <source>
        <dbReference type="Proteomes" id="UP000009374"/>
    </source>
</evidence>
<dbReference type="EMBL" id="GG693878">
    <property type="protein sequence ID" value="EES52349.1"/>
    <property type="molecule type" value="Genomic_DNA"/>
</dbReference>
<feature type="region of interest" description="Disordered" evidence="1">
    <location>
        <begin position="19"/>
        <end position="82"/>
    </location>
</feature>
<dbReference type="Proteomes" id="UP000009374">
    <property type="component" value="Unassembled WGS sequence"/>
</dbReference>
<organism evidence="2 3">
    <name type="scientific">Leptospirillum ferrodiazotrophum</name>
    <dbReference type="NCBI Taxonomy" id="412449"/>
    <lineage>
        <taxon>Bacteria</taxon>
        <taxon>Pseudomonadati</taxon>
        <taxon>Nitrospirota</taxon>
        <taxon>Nitrospiria</taxon>
        <taxon>Nitrospirales</taxon>
        <taxon>Nitrospiraceae</taxon>
        <taxon>Leptospirillum</taxon>
    </lineage>
</organism>
<evidence type="ECO:0000313" key="2">
    <source>
        <dbReference type="EMBL" id="EES52349.1"/>
    </source>
</evidence>
<keyword evidence="3" id="KW-1185">Reference proteome</keyword>
<dbReference type="AlphaFoldDB" id="C6HYR4"/>
<accession>C6HYR4</accession>
<reference evidence="2 3" key="1">
    <citation type="journal article" date="2009" name="Appl. Environ. Microbiol.">
        <title>Community genomic and proteomic analyses of chemoautotrophic iron-oxidizing "Leptospirillum rubarum" (Group II) and "Leptospirillum ferrodiazotrophum" (Group III) bacteria in acid mine drainage biofilms.</title>
        <authorList>
            <person name="Goltsman D.S."/>
            <person name="Denef V.J."/>
            <person name="Singer S.W."/>
            <person name="VerBerkmoes N.C."/>
            <person name="Lefsrud M."/>
            <person name="Mueller R.S."/>
            <person name="Dick G.J."/>
            <person name="Sun C.L."/>
            <person name="Wheeler K.E."/>
            <person name="Zemla A."/>
            <person name="Baker B.J."/>
            <person name="Hauser L."/>
            <person name="Land M."/>
            <person name="Shah M.B."/>
            <person name="Thelen M.P."/>
            <person name="Hettich R.L."/>
            <person name="Banfield J.F."/>
        </authorList>
    </citation>
    <scope>NUCLEOTIDE SEQUENCE [LARGE SCALE GENOMIC DNA]</scope>
</reference>
<proteinExistence type="predicted"/>
<gene>
    <name evidence="2" type="ORF">UBAL3_94240142</name>
</gene>
<name>C6HYR4_9BACT</name>
<sequence length="206" mass="21540">MCPLHSVSSRWGRSLYPFPRKASDPFVRRPVLSSPLGSGAFRGSGDGEEGDRSKEGREGSGGLPSGHFGFGQEPDEAAGIGLPERPGLLQAEMKAPVGGGDGSLLPEALGRERLPQRGEPAAEGTVPGAGGKDVPALEKEAHALLKGSGGPLHDAARERVNVHPGSVRIHRLFPNMRKKKDASGSRAVLLSSLFRPGSVDLSFLSL</sequence>